<dbReference type="Gene3D" id="3.30.2310.20">
    <property type="entry name" value="RelE-like"/>
    <property type="match status" value="1"/>
</dbReference>
<comment type="caution">
    <text evidence="3">The sequence shown here is derived from an EMBL/GenBank/DDBJ whole genome shotgun (WGS) entry which is preliminary data.</text>
</comment>
<dbReference type="Pfam" id="PF05016">
    <property type="entry name" value="ParE_toxin"/>
    <property type="match status" value="1"/>
</dbReference>
<organism evidence="3 4">
    <name type="scientific">Cyclobacterium qasimii</name>
    <dbReference type="NCBI Taxonomy" id="1350429"/>
    <lineage>
        <taxon>Bacteria</taxon>
        <taxon>Pseudomonadati</taxon>
        <taxon>Bacteroidota</taxon>
        <taxon>Cytophagia</taxon>
        <taxon>Cytophagales</taxon>
        <taxon>Cyclobacteriaceae</taxon>
        <taxon>Cyclobacterium</taxon>
    </lineage>
</organism>
<gene>
    <name evidence="3" type="ORF">CQA01_43720</name>
</gene>
<evidence type="ECO:0000256" key="2">
    <source>
        <dbReference type="ARBA" id="ARBA00022649"/>
    </source>
</evidence>
<dbReference type="Proteomes" id="UP000321301">
    <property type="component" value="Unassembled WGS sequence"/>
</dbReference>
<reference evidence="3 4" key="1">
    <citation type="submission" date="2019-07" db="EMBL/GenBank/DDBJ databases">
        <title>Whole genome shotgun sequence of Cyclobacterium qasimii NBRC 106168.</title>
        <authorList>
            <person name="Hosoyama A."/>
            <person name="Uohara A."/>
            <person name="Ohji S."/>
            <person name="Ichikawa N."/>
        </authorList>
    </citation>
    <scope>NUCLEOTIDE SEQUENCE [LARGE SCALE GENOMIC DNA]</scope>
    <source>
        <strain evidence="3 4">NBRC 106168</strain>
    </source>
</reference>
<evidence type="ECO:0000256" key="1">
    <source>
        <dbReference type="ARBA" id="ARBA00006226"/>
    </source>
</evidence>
<evidence type="ECO:0000313" key="4">
    <source>
        <dbReference type="Proteomes" id="UP000321301"/>
    </source>
</evidence>
<dbReference type="InterPro" id="IPR035093">
    <property type="entry name" value="RelE/ParE_toxin_dom_sf"/>
</dbReference>
<dbReference type="NCBIfam" id="TIGR02385">
    <property type="entry name" value="RelE_StbE"/>
    <property type="match status" value="1"/>
</dbReference>
<keyword evidence="4" id="KW-1185">Reference proteome</keyword>
<evidence type="ECO:0000313" key="3">
    <source>
        <dbReference type="EMBL" id="GEO23838.1"/>
    </source>
</evidence>
<sequence>MAKKIKWSPLAEREFKEIIAYWTNRNKSESFSEKLIDLFEDATELIATFPEMGRSTDIENVRQKLVRDYLIFYEVDGEIINILTVWDPRQNPDKLELR</sequence>
<keyword evidence="2" id="KW-1277">Toxin-antitoxin system</keyword>
<evidence type="ECO:0008006" key="5">
    <source>
        <dbReference type="Google" id="ProtNLM"/>
    </source>
</evidence>
<accession>A0A512CHZ9</accession>
<dbReference type="EMBL" id="BJYV01000028">
    <property type="protein sequence ID" value="GEO23838.1"/>
    <property type="molecule type" value="Genomic_DNA"/>
</dbReference>
<name>A0A512CHZ9_9BACT</name>
<dbReference type="InterPro" id="IPR007712">
    <property type="entry name" value="RelE/ParE_toxin"/>
</dbReference>
<dbReference type="PANTHER" id="PTHR33755">
    <property type="entry name" value="TOXIN PARE1-RELATED"/>
    <property type="match status" value="1"/>
</dbReference>
<protein>
    <recommendedName>
        <fullName evidence="5">Type II toxin-antitoxin system RelE/ParE family toxin</fullName>
    </recommendedName>
</protein>
<dbReference type="InterPro" id="IPR051803">
    <property type="entry name" value="TA_system_RelE-like_toxin"/>
</dbReference>
<comment type="similarity">
    <text evidence="1">Belongs to the RelE toxin family.</text>
</comment>
<proteinExistence type="inferred from homology"/>
<dbReference type="AlphaFoldDB" id="A0A512CHZ9"/>
<dbReference type="RefSeq" id="WP_020891695.1">
    <property type="nucleotide sequence ID" value="NZ_BJYV01000028.1"/>
</dbReference>